<dbReference type="AlphaFoldDB" id="A0A151WXV9"/>
<keyword evidence="5" id="KW-1185">Reference proteome</keyword>
<sequence length="345" mass="40116">MGERNVKSHETIILILKEDQFLVDKQILISKSQYFAALLSENFLEHRQRVHVIEYDISWISMQVYKLIEDVTERLEEYYMSPENAIKLWITAQNLSINVLRDISLAICLDRFDELPLQSIINLTKENFLKLIGNNNISSTESHLLHITNEWMNHHNDFTIPLDIIKNKKKKILNCIISCEGSDIINSEQFIHCWDGNEFFELTSFKYPKDIIDCSTDEKTALKGMEIIGRKNNLYLCGGEFGINSGKFNKNIWRYSLISKKWFLETGMPSERRNMIAVFLKNKLVLVGGVGRDKQFLRSVDIYDIYTGNFNYAATQFINLISMKSIHEIIHLSLSITIPNKGDYI</sequence>
<dbReference type="InterPro" id="IPR015915">
    <property type="entry name" value="Kelch-typ_b-propeller"/>
</dbReference>
<feature type="domain" description="BTB" evidence="3">
    <location>
        <begin position="10"/>
        <end position="68"/>
    </location>
</feature>
<dbReference type="EMBL" id="KQ982656">
    <property type="protein sequence ID" value="KYQ52749.1"/>
    <property type="molecule type" value="Genomic_DNA"/>
</dbReference>
<evidence type="ECO:0000313" key="4">
    <source>
        <dbReference type="EMBL" id="KYQ52749.1"/>
    </source>
</evidence>
<dbReference type="STRING" id="64791.A0A151WXV9"/>
<protein>
    <recommendedName>
        <fullName evidence="3">BTB domain-containing protein</fullName>
    </recommendedName>
</protein>
<dbReference type="PANTHER" id="PTHR45632">
    <property type="entry name" value="LD33804P"/>
    <property type="match status" value="1"/>
</dbReference>
<dbReference type="Gene3D" id="3.30.710.10">
    <property type="entry name" value="Potassium Channel Kv1.1, Chain A"/>
    <property type="match status" value="1"/>
</dbReference>
<reference evidence="4 5" key="1">
    <citation type="submission" date="2015-09" db="EMBL/GenBank/DDBJ databases">
        <title>Trachymyrmex zeteki WGS genome.</title>
        <authorList>
            <person name="Nygaard S."/>
            <person name="Hu H."/>
            <person name="Boomsma J."/>
            <person name="Zhang G."/>
        </authorList>
    </citation>
    <scope>NUCLEOTIDE SEQUENCE [LARGE SCALE GENOMIC DNA]</scope>
    <source>
        <strain evidence="4">Tzet28-1</strain>
        <tissue evidence="4">Whole body</tissue>
    </source>
</reference>
<organism evidence="4 5">
    <name type="scientific">Mycetomoellerius zeteki</name>
    <dbReference type="NCBI Taxonomy" id="64791"/>
    <lineage>
        <taxon>Eukaryota</taxon>
        <taxon>Metazoa</taxon>
        <taxon>Ecdysozoa</taxon>
        <taxon>Arthropoda</taxon>
        <taxon>Hexapoda</taxon>
        <taxon>Insecta</taxon>
        <taxon>Pterygota</taxon>
        <taxon>Neoptera</taxon>
        <taxon>Endopterygota</taxon>
        <taxon>Hymenoptera</taxon>
        <taxon>Apocrita</taxon>
        <taxon>Aculeata</taxon>
        <taxon>Formicoidea</taxon>
        <taxon>Formicidae</taxon>
        <taxon>Myrmicinae</taxon>
        <taxon>Mycetomoellerius</taxon>
    </lineage>
</organism>
<evidence type="ECO:0000313" key="5">
    <source>
        <dbReference type="Proteomes" id="UP000075809"/>
    </source>
</evidence>
<gene>
    <name evidence="4" type="ORF">ALC60_08164</name>
</gene>
<dbReference type="PROSITE" id="PS50097">
    <property type="entry name" value="BTB"/>
    <property type="match status" value="1"/>
</dbReference>
<evidence type="ECO:0000256" key="2">
    <source>
        <dbReference type="ARBA" id="ARBA00022737"/>
    </source>
</evidence>
<dbReference type="InterPro" id="IPR000210">
    <property type="entry name" value="BTB/POZ_dom"/>
</dbReference>
<accession>A0A151WXV9</accession>
<dbReference type="SUPFAM" id="SSF54695">
    <property type="entry name" value="POZ domain"/>
    <property type="match status" value="1"/>
</dbReference>
<dbReference type="InterPro" id="IPR011333">
    <property type="entry name" value="SKP1/BTB/POZ_sf"/>
</dbReference>
<keyword evidence="2" id="KW-0677">Repeat</keyword>
<evidence type="ECO:0000259" key="3">
    <source>
        <dbReference type="PROSITE" id="PS50097"/>
    </source>
</evidence>
<dbReference type="SUPFAM" id="SSF117281">
    <property type="entry name" value="Kelch motif"/>
    <property type="match status" value="1"/>
</dbReference>
<proteinExistence type="predicted"/>
<evidence type="ECO:0000256" key="1">
    <source>
        <dbReference type="ARBA" id="ARBA00022441"/>
    </source>
</evidence>
<dbReference type="Gene3D" id="2.120.10.80">
    <property type="entry name" value="Kelch-type beta propeller"/>
    <property type="match status" value="1"/>
</dbReference>
<dbReference type="Proteomes" id="UP000075809">
    <property type="component" value="Unassembled WGS sequence"/>
</dbReference>
<name>A0A151WXV9_9HYME</name>
<keyword evidence="1" id="KW-0880">Kelch repeat</keyword>